<keyword evidence="3" id="KW-1185">Reference proteome</keyword>
<dbReference type="RefSeq" id="WP_009195575.1">
    <property type="nucleotide sequence ID" value="NZ_AODQ01000049.1"/>
</dbReference>
<dbReference type="SUPFAM" id="SSF53822">
    <property type="entry name" value="Periplasmic binding protein-like I"/>
    <property type="match status" value="1"/>
</dbReference>
<evidence type="ECO:0000256" key="1">
    <source>
        <dbReference type="SAM" id="SignalP"/>
    </source>
</evidence>
<protein>
    <submittedName>
        <fullName evidence="2">Outer membrane assembly lipoprotein YfiO</fullName>
    </submittedName>
</protein>
<dbReference type="InterPro" id="IPR028082">
    <property type="entry name" value="Peripla_BP_I"/>
</dbReference>
<dbReference type="Gene3D" id="3.40.50.2300">
    <property type="match status" value="2"/>
</dbReference>
<proteinExistence type="predicted"/>
<sequence>MMRNKLLILVLCLLMGSPLLAQRDNDVQQQYLRAKGLFSQEQWLPAMESFRQVAANPSSGDFAQYASFYYSVAAARAGRTDEAKAMLRQIQQKYPRWDKQDEVSYWLARVYLEEGSLEQGIGAVEQIRNRSIKADGGDMARFYLQRDASIEQLKGLLARHPTADYVAQILARKISNQPIASQDQRLLNELISRYKLDKELLSQPATAKSVRKEAYTVAVMLPFMLDNLQPERNIREIYFPLDIYEGMKLAQKELAAQGITVNLLAYDTRRDSLTTVGILRSPEMKNVDLIVGPLYPGPTRAALEYSFNNAVNLVNPISVNPDFTLNNPYSFLFKPSLETQARKAADFAARSFHPGNAPGKALVVFGTQARDTLMARVYKRELEKKGFNQVRMEQIRPGDEKRLRSLLVSDNAADMQTGGRLSKEAIGHIFIASEDEAIVANSMNALSTRKDRLPIIGHESWVKKNLVSNSQLERMGVYILSPENINYTNPDFFAFREKYLQQVHAMPSRQAYLGYDLMMLFGRLLNQHGTVFQSDAEAEVLYQGIMCTKFNLQSYQDNQCVPIVQFRNSALEIVYQ</sequence>
<feature type="signal peptide" evidence="1">
    <location>
        <begin position="1"/>
        <end position="21"/>
    </location>
</feature>
<dbReference type="CDD" id="cd06268">
    <property type="entry name" value="PBP1_ABC_transporter_LIVBP-like"/>
    <property type="match status" value="1"/>
</dbReference>
<dbReference type="SUPFAM" id="SSF48452">
    <property type="entry name" value="TPR-like"/>
    <property type="match status" value="1"/>
</dbReference>
<dbReference type="eggNOG" id="COG0683">
    <property type="taxonomic scope" value="Bacteria"/>
</dbReference>
<keyword evidence="2" id="KW-0449">Lipoprotein</keyword>
<evidence type="ECO:0000313" key="2">
    <source>
        <dbReference type="EMBL" id="EMR02705.1"/>
    </source>
</evidence>
<dbReference type="EMBL" id="AODQ01000049">
    <property type="protein sequence ID" value="EMR02705.1"/>
    <property type="molecule type" value="Genomic_DNA"/>
</dbReference>
<dbReference type="AlphaFoldDB" id="M7NLQ2"/>
<dbReference type="Proteomes" id="UP000011910">
    <property type="component" value="Unassembled WGS sequence"/>
</dbReference>
<dbReference type="STRING" id="1279009.ADICEAN_02182"/>
<accession>M7NLQ2</accession>
<organism evidence="2 3">
    <name type="scientific">Cesiribacter andamanensis AMV16</name>
    <dbReference type="NCBI Taxonomy" id="1279009"/>
    <lineage>
        <taxon>Bacteria</taxon>
        <taxon>Pseudomonadati</taxon>
        <taxon>Bacteroidota</taxon>
        <taxon>Cytophagia</taxon>
        <taxon>Cytophagales</taxon>
        <taxon>Cesiribacteraceae</taxon>
        <taxon>Cesiribacter</taxon>
    </lineage>
</organism>
<comment type="caution">
    <text evidence="2">The sequence shown here is derived from an EMBL/GenBank/DDBJ whole genome shotgun (WGS) entry which is preliminary data.</text>
</comment>
<dbReference type="OrthoDB" id="1490998at2"/>
<dbReference type="Gene3D" id="1.25.40.10">
    <property type="entry name" value="Tetratricopeptide repeat domain"/>
    <property type="match status" value="1"/>
</dbReference>
<dbReference type="InterPro" id="IPR011990">
    <property type="entry name" value="TPR-like_helical_dom_sf"/>
</dbReference>
<evidence type="ECO:0000313" key="3">
    <source>
        <dbReference type="Proteomes" id="UP000011910"/>
    </source>
</evidence>
<feature type="chain" id="PRO_5004082354" evidence="1">
    <location>
        <begin position="22"/>
        <end position="576"/>
    </location>
</feature>
<keyword evidence="1" id="KW-0732">Signal</keyword>
<reference evidence="2 3" key="1">
    <citation type="journal article" date="2013" name="Genome Announc.">
        <title>Draft Genome Sequence of Cesiribacter andamanensis Strain AMV16T, Isolated from a Soil Sample from a Mud Volcano in the Andaman Islands, India.</title>
        <authorList>
            <person name="Shivaji S."/>
            <person name="Ara S."/>
            <person name="Begum Z."/>
            <person name="Srinivas T.N."/>
            <person name="Singh A."/>
            <person name="Kumar Pinnaka A."/>
        </authorList>
    </citation>
    <scope>NUCLEOTIDE SEQUENCE [LARGE SCALE GENOMIC DNA]</scope>
    <source>
        <strain evidence="2 3">AMV16</strain>
    </source>
</reference>
<name>M7NLQ2_9BACT</name>
<gene>
    <name evidence="2" type="ORF">ADICEAN_02182</name>
</gene>